<dbReference type="InterPro" id="IPR036397">
    <property type="entry name" value="RNaseH_sf"/>
</dbReference>
<sequence length="311" mass="36327">MNAWDTEKRVWIVQRYHALQSVISVQREFRRDFGGTPPSRWTIMRLVNMFAESGSIARRPYHRDPYVRVQETIAAVASSIQANPRVSTRNLSAQLGVSRRSLQRIIHDDLNLFPYKVQITSRLNPLDLPIRLEFCQKMIEMAEEDNNLINCLFMSDEAHFDLNGNVNKQNCRIWSESNPEIIHETELHPERVTVWCAVSSRCIVGPYFFEENGVTVTVNGHRYLKMLNEFFYPELRRRRIPFNSVWFQQDGATAHIARPVIAELQRKFENKLISRNSTFRWPPRSPDLTAPDFFMGLCQARGVQNKTQKSD</sequence>
<evidence type="ECO:0000259" key="1">
    <source>
        <dbReference type="Pfam" id="PF16087"/>
    </source>
</evidence>
<dbReference type="EMBL" id="KX931016">
    <property type="protein sequence ID" value="APL98305.1"/>
    <property type="molecule type" value="Genomic_DNA"/>
</dbReference>
<protein>
    <submittedName>
        <fullName evidence="2">Truncated putative DD41D transposase</fullName>
    </submittedName>
</protein>
<name>A0A1L5BY22_BACRY</name>
<feature type="domain" description="DUF4817" evidence="1">
    <location>
        <begin position="7"/>
        <end position="56"/>
    </location>
</feature>
<organism evidence="2">
    <name type="scientific">Bactrocera tryoni</name>
    <name type="common">Queensland fruit fly</name>
    <name type="synonym">Tephritis tryoni</name>
    <dbReference type="NCBI Taxonomy" id="59916"/>
    <lineage>
        <taxon>Eukaryota</taxon>
        <taxon>Metazoa</taxon>
        <taxon>Ecdysozoa</taxon>
        <taxon>Arthropoda</taxon>
        <taxon>Hexapoda</taxon>
        <taxon>Insecta</taxon>
        <taxon>Pterygota</taxon>
        <taxon>Neoptera</taxon>
        <taxon>Endopterygota</taxon>
        <taxon>Diptera</taxon>
        <taxon>Brachycera</taxon>
        <taxon>Muscomorpha</taxon>
        <taxon>Tephritoidea</taxon>
        <taxon>Tephritidae</taxon>
        <taxon>Bactrocera</taxon>
        <taxon>Bactrocera</taxon>
    </lineage>
</organism>
<reference evidence="2" key="2">
    <citation type="submission" date="2016-09" db="EMBL/GenBank/DDBJ databases">
        <authorList>
            <person name="Capua I."/>
            <person name="De Benedictis P."/>
            <person name="Joannis T."/>
            <person name="Lombin L.H."/>
            <person name="Cattoli G."/>
        </authorList>
    </citation>
    <scope>NUCLEOTIDE SEQUENCE</scope>
</reference>
<dbReference type="Pfam" id="PF16087">
    <property type="entry name" value="DUF4817"/>
    <property type="match status" value="1"/>
</dbReference>
<proteinExistence type="predicted"/>
<dbReference type="GO" id="GO:0003676">
    <property type="term" value="F:nucleic acid binding"/>
    <property type="evidence" value="ECO:0007669"/>
    <property type="project" value="InterPro"/>
</dbReference>
<evidence type="ECO:0000313" key="2">
    <source>
        <dbReference type="EMBL" id="APL98305.1"/>
    </source>
</evidence>
<dbReference type="Gene3D" id="3.30.420.10">
    <property type="entry name" value="Ribonuclease H-like superfamily/Ribonuclease H"/>
    <property type="match status" value="1"/>
</dbReference>
<dbReference type="AlphaFoldDB" id="A0A1L5BY22"/>
<dbReference type="InterPro" id="IPR032135">
    <property type="entry name" value="DUF4817"/>
</dbReference>
<dbReference type="PANTHER" id="PTHR47326">
    <property type="entry name" value="TRANSPOSABLE ELEMENT TC3 TRANSPOSASE-LIKE PROTEIN"/>
    <property type="match status" value="1"/>
</dbReference>
<reference evidence="2" key="1">
    <citation type="journal article" date="2014" name="BMC Genomics">
        <title>The draft genome of the pest tephritid fruit fly Bactrocera tryoni: resources for the genomic analysis of hybridising species.</title>
        <authorList>
            <person name="Gilchrist A.S."/>
            <person name="Shearman D.C."/>
            <person name="Frommer M."/>
            <person name="Raphael K.A."/>
            <person name="Deshpande N.P."/>
            <person name="Wilkins M.R."/>
            <person name="Sherwin W.B."/>
            <person name="Sved J.A."/>
        </authorList>
    </citation>
    <scope>NUCLEOTIDE SEQUENCE</scope>
</reference>
<dbReference type="PANTHER" id="PTHR47326:SF1">
    <property type="entry name" value="HTH PSQ-TYPE DOMAIN-CONTAINING PROTEIN"/>
    <property type="match status" value="1"/>
</dbReference>
<accession>A0A1L5BY22</accession>